<dbReference type="Pfam" id="PF02518">
    <property type="entry name" value="HATPase_c"/>
    <property type="match status" value="1"/>
</dbReference>
<evidence type="ECO:0000259" key="18">
    <source>
        <dbReference type="PROSITE" id="PS50109"/>
    </source>
</evidence>
<dbReference type="AlphaFoldDB" id="A0A150L9J7"/>
<keyword evidence="7" id="KW-0597">Phosphoprotein</keyword>
<dbReference type="Proteomes" id="UP000075683">
    <property type="component" value="Unassembled WGS sequence"/>
</dbReference>
<dbReference type="SUPFAM" id="SSF47384">
    <property type="entry name" value="Homodimeric domain of signal transducing histidine kinase"/>
    <property type="match status" value="1"/>
</dbReference>
<dbReference type="EC" id="2.7.13.3" evidence="3"/>
<dbReference type="CDD" id="cd06225">
    <property type="entry name" value="HAMP"/>
    <property type="match status" value="1"/>
</dbReference>
<dbReference type="SUPFAM" id="SSF55785">
    <property type="entry name" value="PYP-like sensor domain (PAS domain)"/>
    <property type="match status" value="1"/>
</dbReference>
<evidence type="ECO:0000313" key="22">
    <source>
        <dbReference type="Proteomes" id="UP000075683"/>
    </source>
</evidence>
<dbReference type="RefSeq" id="WP_061570049.1">
    <property type="nucleotide sequence ID" value="NZ_LQYT01000133.1"/>
</dbReference>
<keyword evidence="11" id="KW-0418">Kinase</keyword>
<dbReference type="InterPro" id="IPR036097">
    <property type="entry name" value="HisK_dim/P_sf"/>
</dbReference>
<dbReference type="PATRIC" id="fig|301148.3.peg.1980"/>
<dbReference type="GO" id="GO:0005524">
    <property type="term" value="F:ATP binding"/>
    <property type="evidence" value="ECO:0007669"/>
    <property type="project" value="UniProtKB-KW"/>
</dbReference>
<dbReference type="NCBIfam" id="NF046044">
    <property type="entry name" value="PnpS"/>
    <property type="match status" value="1"/>
</dbReference>
<keyword evidence="5" id="KW-0813">Transport</keyword>
<dbReference type="FunFam" id="1.10.287.130:FF:000001">
    <property type="entry name" value="Two-component sensor histidine kinase"/>
    <property type="match status" value="1"/>
</dbReference>
<dbReference type="PANTHER" id="PTHR45453">
    <property type="entry name" value="PHOSPHATE REGULON SENSOR PROTEIN PHOR"/>
    <property type="match status" value="1"/>
</dbReference>
<dbReference type="PROSITE" id="PS50885">
    <property type="entry name" value="HAMP"/>
    <property type="match status" value="1"/>
</dbReference>
<comment type="catalytic activity">
    <reaction evidence="1">
        <text>ATP + protein L-histidine = ADP + protein N-phospho-L-histidine.</text>
        <dbReference type="EC" id="2.7.13.3"/>
    </reaction>
</comment>
<evidence type="ECO:0000256" key="10">
    <source>
        <dbReference type="ARBA" id="ARBA00022741"/>
    </source>
</evidence>
<dbReference type="InterPro" id="IPR003660">
    <property type="entry name" value="HAMP_dom"/>
</dbReference>
<evidence type="ECO:0000256" key="9">
    <source>
        <dbReference type="ARBA" id="ARBA00022692"/>
    </source>
</evidence>
<keyword evidence="8 21" id="KW-0808">Transferase</keyword>
<dbReference type="GO" id="GO:0000155">
    <property type="term" value="F:phosphorelay sensor kinase activity"/>
    <property type="evidence" value="ECO:0007669"/>
    <property type="project" value="InterPro"/>
</dbReference>
<keyword evidence="15 17" id="KW-0472">Membrane</keyword>
<keyword evidence="12" id="KW-0067">ATP-binding</keyword>
<keyword evidence="13 17" id="KW-1133">Transmembrane helix</keyword>
<evidence type="ECO:0000259" key="19">
    <source>
        <dbReference type="PROSITE" id="PS50112"/>
    </source>
</evidence>
<dbReference type="SMART" id="SM00304">
    <property type="entry name" value="HAMP"/>
    <property type="match status" value="1"/>
</dbReference>
<dbReference type="GO" id="GO:0016036">
    <property type="term" value="P:cellular response to phosphate starvation"/>
    <property type="evidence" value="ECO:0007669"/>
    <property type="project" value="TreeGrafter"/>
</dbReference>
<dbReference type="InterPro" id="IPR004358">
    <property type="entry name" value="Sig_transdc_His_kin-like_C"/>
</dbReference>
<dbReference type="SUPFAM" id="SSF55874">
    <property type="entry name" value="ATPase domain of HSP90 chaperone/DNA topoisomerase II/histidine kinase"/>
    <property type="match status" value="1"/>
</dbReference>
<dbReference type="InterPro" id="IPR005467">
    <property type="entry name" value="His_kinase_dom"/>
</dbReference>
<evidence type="ECO:0000259" key="20">
    <source>
        <dbReference type="PROSITE" id="PS50885"/>
    </source>
</evidence>
<keyword evidence="9 17" id="KW-0812">Transmembrane</keyword>
<dbReference type="CDD" id="cd00075">
    <property type="entry name" value="HATPase"/>
    <property type="match status" value="1"/>
</dbReference>
<evidence type="ECO:0000256" key="7">
    <source>
        <dbReference type="ARBA" id="ARBA00022553"/>
    </source>
</evidence>
<reference evidence="21 22" key="1">
    <citation type="submission" date="2016-01" db="EMBL/GenBank/DDBJ databases">
        <title>Draft Genome Sequences of Seven Thermophilic Sporeformers Isolated from Foods.</title>
        <authorList>
            <person name="Berendsen E.M."/>
            <person name="Wells-Bennik M.H."/>
            <person name="Krawcyk A.O."/>
            <person name="De Jong A."/>
            <person name="Holsappel S."/>
            <person name="Eijlander R.T."/>
            <person name="Kuipers O.P."/>
        </authorList>
    </citation>
    <scope>NUCLEOTIDE SEQUENCE [LARGE SCALE GENOMIC DNA]</scope>
    <source>
        <strain evidence="21 22">B4135</strain>
    </source>
</reference>
<dbReference type="SUPFAM" id="SSF103190">
    <property type="entry name" value="Sensory domain-like"/>
    <property type="match status" value="1"/>
</dbReference>
<dbReference type="InterPro" id="IPR035965">
    <property type="entry name" value="PAS-like_dom_sf"/>
</dbReference>
<evidence type="ECO:0000256" key="3">
    <source>
        <dbReference type="ARBA" id="ARBA00012438"/>
    </source>
</evidence>
<dbReference type="InterPro" id="IPR029151">
    <property type="entry name" value="Sensor-like_sf"/>
</dbReference>
<feature type="domain" description="PAS" evidence="19">
    <location>
        <begin position="248"/>
        <end position="293"/>
    </location>
</feature>
<proteinExistence type="predicted"/>
<evidence type="ECO:0000256" key="11">
    <source>
        <dbReference type="ARBA" id="ARBA00022777"/>
    </source>
</evidence>
<evidence type="ECO:0000256" key="16">
    <source>
        <dbReference type="ARBA" id="ARBA00025207"/>
    </source>
</evidence>
<dbReference type="SUPFAM" id="SSF158472">
    <property type="entry name" value="HAMP domain-like"/>
    <property type="match status" value="1"/>
</dbReference>
<feature type="domain" description="HAMP" evidence="20">
    <location>
        <begin position="191"/>
        <end position="243"/>
    </location>
</feature>
<evidence type="ECO:0000256" key="13">
    <source>
        <dbReference type="ARBA" id="ARBA00022989"/>
    </source>
</evidence>
<dbReference type="CDD" id="cd18773">
    <property type="entry name" value="PDC1_HK_sensor"/>
    <property type="match status" value="1"/>
</dbReference>
<dbReference type="Gene3D" id="3.30.565.10">
    <property type="entry name" value="Histidine kinase-like ATPase, C-terminal domain"/>
    <property type="match status" value="1"/>
</dbReference>
<dbReference type="CDD" id="cd00130">
    <property type="entry name" value="PAS"/>
    <property type="match status" value="1"/>
</dbReference>
<dbReference type="Gene3D" id="6.10.340.10">
    <property type="match status" value="1"/>
</dbReference>
<comment type="subcellular location">
    <subcellularLocation>
        <location evidence="2">Cell membrane</location>
        <topology evidence="2">Multi-pass membrane protein</topology>
    </subcellularLocation>
</comment>
<accession>A0A150L9J7</accession>
<dbReference type="InterPro" id="IPR000014">
    <property type="entry name" value="PAS"/>
</dbReference>
<dbReference type="EMBL" id="LQYT01000133">
    <property type="protein sequence ID" value="KYD09001.1"/>
    <property type="molecule type" value="Genomic_DNA"/>
</dbReference>
<feature type="transmembrane region" description="Helical" evidence="17">
    <location>
        <begin position="167"/>
        <end position="190"/>
    </location>
</feature>
<evidence type="ECO:0000313" key="21">
    <source>
        <dbReference type="EMBL" id="KYD09001.1"/>
    </source>
</evidence>
<gene>
    <name evidence="21" type="ORF">B4135_3912</name>
</gene>
<dbReference type="Gene3D" id="1.10.287.130">
    <property type="match status" value="1"/>
</dbReference>
<keyword evidence="10" id="KW-0547">Nucleotide-binding</keyword>
<evidence type="ECO:0000256" key="12">
    <source>
        <dbReference type="ARBA" id="ARBA00022840"/>
    </source>
</evidence>
<evidence type="ECO:0000256" key="1">
    <source>
        <dbReference type="ARBA" id="ARBA00000085"/>
    </source>
</evidence>
<protein>
    <recommendedName>
        <fullName evidence="4">Phosphate regulon sensor protein PhoR</fullName>
        <ecNumber evidence="3">2.7.13.3</ecNumber>
    </recommendedName>
</protein>
<dbReference type="Gene3D" id="3.30.450.20">
    <property type="entry name" value="PAS domain"/>
    <property type="match status" value="2"/>
</dbReference>
<dbReference type="InterPro" id="IPR036890">
    <property type="entry name" value="HATPase_C_sf"/>
</dbReference>
<name>A0A150L9J7_9BACI</name>
<dbReference type="CDD" id="cd00082">
    <property type="entry name" value="HisKA"/>
    <property type="match status" value="1"/>
</dbReference>
<dbReference type="PRINTS" id="PR00344">
    <property type="entry name" value="BCTRLSENSOR"/>
</dbReference>
<comment type="function">
    <text evidence="16">Member of the two-component regulatory system PhoR/PhoB involved in the phosphate regulon genes expression. PhoR may function as a membrane-associated protein kinase that phosphorylates PhoB in response to environmental signals.</text>
</comment>
<dbReference type="Pfam" id="PF00672">
    <property type="entry name" value="HAMP"/>
    <property type="match status" value="1"/>
</dbReference>
<dbReference type="InterPro" id="IPR003661">
    <property type="entry name" value="HisK_dim/P_dom"/>
</dbReference>
<dbReference type="STRING" id="301148.B4135_3912"/>
<dbReference type="SMART" id="SM00091">
    <property type="entry name" value="PAS"/>
    <property type="match status" value="1"/>
</dbReference>
<dbReference type="NCBIfam" id="TIGR00229">
    <property type="entry name" value="sensory_box"/>
    <property type="match status" value="1"/>
</dbReference>
<dbReference type="Pfam" id="PF00512">
    <property type="entry name" value="HisKA"/>
    <property type="match status" value="1"/>
</dbReference>
<sequence>MNRFWLRISSFFLLLLFLVLAGLGFSVAKLVENSYKDMVERQLLHDADMVVKSVGGSLFSDVPHLQERIREWYGGWDVRVTIIDKNGKVLADSSEDPEKMENHRNRPEIRAIFDDKKEYGMALHRSQTLGYKMMYVARPVYDENGETKAAVRTAISLKEIGKVVDQLWLNLAIAMGIAFLFSGIIGIAMARGITRPVEEITRVAKTLVKKDYSQRVAIRTKGELKELSDAMNLLAESLQSQMEEIYENQQRLSGILNNMASGVMLTDLNHRIVLVNPAMENMIGIKAKDLIGKFHIAAGKSFGLSQLINRSLTEGKSIHEEVHVYFPKERILDVYIAPHVNIHGEKKGVITVLHDITNIRRLEKMRSEFVANVSHELKTPVTSLIGFTETLLDGAMYDEEVAKKFLKIIHDESVRLNRLISDILLISKVEQEGLPLKLEEIDMVSVIEECVDTVQEELTKKQLQLSMPEREEVRFEADRDRLKQIILNLVSNAIMYTPPGGKIRIDAADRGEEVHFVIEDTGIGIAKKDIPRIFERFYRVDKARSRNSGGTGLGLAIVKHLVESHHGMIHVESEPGVGSKFTIVFPKKQNRIG</sequence>
<dbReference type="GO" id="GO:0004721">
    <property type="term" value="F:phosphoprotein phosphatase activity"/>
    <property type="evidence" value="ECO:0007669"/>
    <property type="project" value="TreeGrafter"/>
</dbReference>
<evidence type="ECO:0000256" key="14">
    <source>
        <dbReference type="ARBA" id="ARBA00023012"/>
    </source>
</evidence>
<dbReference type="SMART" id="SM00388">
    <property type="entry name" value="HisKA"/>
    <property type="match status" value="1"/>
</dbReference>
<dbReference type="PROSITE" id="PS50112">
    <property type="entry name" value="PAS"/>
    <property type="match status" value="1"/>
</dbReference>
<evidence type="ECO:0000256" key="4">
    <source>
        <dbReference type="ARBA" id="ARBA00019665"/>
    </source>
</evidence>
<dbReference type="InterPro" id="IPR003594">
    <property type="entry name" value="HATPase_dom"/>
</dbReference>
<dbReference type="PANTHER" id="PTHR45453:SF1">
    <property type="entry name" value="PHOSPHATE REGULON SENSOR PROTEIN PHOR"/>
    <property type="match status" value="1"/>
</dbReference>
<keyword evidence="14" id="KW-0902">Two-component regulatory system</keyword>
<comment type="caution">
    <text evidence="21">The sequence shown here is derived from an EMBL/GenBank/DDBJ whole genome shotgun (WGS) entry which is preliminary data.</text>
</comment>
<dbReference type="Pfam" id="PF00989">
    <property type="entry name" value="PAS"/>
    <property type="match status" value="1"/>
</dbReference>
<evidence type="ECO:0000256" key="15">
    <source>
        <dbReference type="ARBA" id="ARBA00023136"/>
    </source>
</evidence>
<dbReference type="InterPro" id="IPR050351">
    <property type="entry name" value="BphY/WalK/GraS-like"/>
</dbReference>
<evidence type="ECO:0000256" key="5">
    <source>
        <dbReference type="ARBA" id="ARBA00022448"/>
    </source>
</evidence>
<dbReference type="PROSITE" id="PS50109">
    <property type="entry name" value="HIS_KIN"/>
    <property type="match status" value="1"/>
</dbReference>
<evidence type="ECO:0000256" key="17">
    <source>
        <dbReference type="SAM" id="Phobius"/>
    </source>
</evidence>
<keyword evidence="6" id="KW-1003">Cell membrane</keyword>
<dbReference type="SMART" id="SM00387">
    <property type="entry name" value="HATPase_c"/>
    <property type="match status" value="1"/>
</dbReference>
<dbReference type="GO" id="GO:0006355">
    <property type="term" value="P:regulation of DNA-templated transcription"/>
    <property type="evidence" value="ECO:0007669"/>
    <property type="project" value="InterPro"/>
</dbReference>
<dbReference type="FunFam" id="3.30.565.10:FF:000032">
    <property type="entry name" value="Phosphate regulon sensor histidine kinase PhoR"/>
    <property type="match status" value="1"/>
</dbReference>
<organism evidence="21 22">
    <name type="scientific">Caldibacillus debilis</name>
    <dbReference type="NCBI Taxonomy" id="301148"/>
    <lineage>
        <taxon>Bacteria</taxon>
        <taxon>Bacillati</taxon>
        <taxon>Bacillota</taxon>
        <taxon>Bacilli</taxon>
        <taxon>Bacillales</taxon>
        <taxon>Bacillaceae</taxon>
        <taxon>Caldibacillus</taxon>
    </lineage>
</organism>
<dbReference type="OrthoDB" id="9813151at2"/>
<dbReference type="GO" id="GO:0005886">
    <property type="term" value="C:plasma membrane"/>
    <property type="evidence" value="ECO:0007669"/>
    <property type="project" value="UniProtKB-SubCell"/>
</dbReference>
<evidence type="ECO:0000256" key="8">
    <source>
        <dbReference type="ARBA" id="ARBA00022679"/>
    </source>
</evidence>
<feature type="domain" description="Histidine kinase" evidence="18">
    <location>
        <begin position="372"/>
        <end position="589"/>
    </location>
</feature>
<evidence type="ECO:0000256" key="2">
    <source>
        <dbReference type="ARBA" id="ARBA00004651"/>
    </source>
</evidence>
<dbReference type="InterPro" id="IPR013767">
    <property type="entry name" value="PAS_fold"/>
</dbReference>
<evidence type="ECO:0000256" key="6">
    <source>
        <dbReference type="ARBA" id="ARBA00022475"/>
    </source>
</evidence>